<evidence type="ECO:0000313" key="1">
    <source>
        <dbReference type="EMBL" id="GGD11994.1"/>
    </source>
</evidence>
<dbReference type="Proteomes" id="UP000613160">
    <property type="component" value="Unassembled WGS sequence"/>
</dbReference>
<proteinExistence type="predicted"/>
<sequence>MQRYDDPDIRRLVGDGPDELVSTDELGSWLGIDARRIGVLVRAGDIPQAARGRFHLRESVAAYCRRLRAGAGRGSTSPEWTAAKTRAAEAGAEKAELANAVARRDLLPAAEVAAQWSGIAHDVRAALLAVPSRLAGLDPEAVRRVDSEIRAALEGLSDE</sequence>
<dbReference type="RefSeq" id="WP_188849853.1">
    <property type="nucleotide sequence ID" value="NZ_BMJJ01000003.1"/>
</dbReference>
<dbReference type="AlphaFoldDB" id="A0A917D947"/>
<keyword evidence="2" id="KW-1185">Reference proteome</keyword>
<evidence type="ECO:0008006" key="3">
    <source>
        <dbReference type="Google" id="ProtNLM"/>
    </source>
</evidence>
<dbReference type="EMBL" id="BMJJ01000003">
    <property type="protein sequence ID" value="GGD11994.1"/>
    <property type="molecule type" value="Genomic_DNA"/>
</dbReference>
<accession>A0A917D947</accession>
<reference evidence="1" key="1">
    <citation type="journal article" date="2014" name="Int. J. Syst. Evol. Microbiol.">
        <title>Complete genome sequence of Corynebacterium casei LMG S-19264T (=DSM 44701T), isolated from a smear-ripened cheese.</title>
        <authorList>
            <consortium name="US DOE Joint Genome Institute (JGI-PGF)"/>
            <person name="Walter F."/>
            <person name="Albersmeier A."/>
            <person name="Kalinowski J."/>
            <person name="Ruckert C."/>
        </authorList>
    </citation>
    <scope>NUCLEOTIDE SEQUENCE</scope>
    <source>
        <strain evidence="1">CGMCC 1.15493</strain>
    </source>
</reference>
<organism evidence="1 2">
    <name type="scientific">Aureimonas glaciei</name>
    <dbReference type="NCBI Taxonomy" id="1776957"/>
    <lineage>
        <taxon>Bacteria</taxon>
        <taxon>Pseudomonadati</taxon>
        <taxon>Pseudomonadota</taxon>
        <taxon>Alphaproteobacteria</taxon>
        <taxon>Hyphomicrobiales</taxon>
        <taxon>Aurantimonadaceae</taxon>
        <taxon>Aureimonas</taxon>
    </lineage>
</organism>
<name>A0A917D947_9HYPH</name>
<comment type="caution">
    <text evidence="1">The sequence shown here is derived from an EMBL/GenBank/DDBJ whole genome shotgun (WGS) entry which is preliminary data.</text>
</comment>
<gene>
    <name evidence="1" type="ORF">GCM10011335_13650</name>
</gene>
<protein>
    <recommendedName>
        <fullName evidence="3">Phage DNA packaging protein, Nu1 subunit of terminase</fullName>
    </recommendedName>
</protein>
<reference evidence="1" key="2">
    <citation type="submission" date="2020-09" db="EMBL/GenBank/DDBJ databases">
        <authorList>
            <person name="Sun Q."/>
            <person name="Zhou Y."/>
        </authorList>
    </citation>
    <scope>NUCLEOTIDE SEQUENCE</scope>
    <source>
        <strain evidence="1">CGMCC 1.15493</strain>
    </source>
</reference>
<evidence type="ECO:0000313" key="2">
    <source>
        <dbReference type="Proteomes" id="UP000613160"/>
    </source>
</evidence>